<organism evidence="2 3">
    <name type="scientific">Tenebrio molitor</name>
    <name type="common">Yellow mealworm beetle</name>
    <dbReference type="NCBI Taxonomy" id="7067"/>
    <lineage>
        <taxon>Eukaryota</taxon>
        <taxon>Metazoa</taxon>
        <taxon>Ecdysozoa</taxon>
        <taxon>Arthropoda</taxon>
        <taxon>Hexapoda</taxon>
        <taxon>Insecta</taxon>
        <taxon>Pterygota</taxon>
        <taxon>Neoptera</taxon>
        <taxon>Endopterygota</taxon>
        <taxon>Coleoptera</taxon>
        <taxon>Polyphaga</taxon>
        <taxon>Cucujiformia</taxon>
        <taxon>Tenebrionidae</taxon>
        <taxon>Tenebrio</taxon>
    </lineage>
</organism>
<protein>
    <submittedName>
        <fullName evidence="2">Uncharacterized protein</fullName>
    </submittedName>
</protein>
<gene>
    <name evidence="2" type="ORF">GEV33_009418</name>
</gene>
<feature type="region of interest" description="Disordered" evidence="1">
    <location>
        <begin position="15"/>
        <end position="38"/>
    </location>
</feature>
<dbReference type="Proteomes" id="UP000719412">
    <property type="component" value="Unassembled WGS sequence"/>
</dbReference>
<evidence type="ECO:0000313" key="2">
    <source>
        <dbReference type="EMBL" id="KAH0813372.1"/>
    </source>
</evidence>
<proteinExistence type="predicted"/>
<reference evidence="2" key="2">
    <citation type="submission" date="2021-08" db="EMBL/GenBank/DDBJ databases">
        <authorList>
            <person name="Eriksson T."/>
        </authorList>
    </citation>
    <scope>NUCLEOTIDE SEQUENCE</scope>
    <source>
        <strain evidence="2">Stoneville</strain>
        <tissue evidence="2">Whole head</tissue>
    </source>
</reference>
<dbReference type="EMBL" id="JABDTM020025345">
    <property type="protein sequence ID" value="KAH0813372.1"/>
    <property type="molecule type" value="Genomic_DNA"/>
</dbReference>
<comment type="caution">
    <text evidence="2">The sequence shown here is derived from an EMBL/GenBank/DDBJ whole genome shotgun (WGS) entry which is preliminary data.</text>
</comment>
<keyword evidence="3" id="KW-1185">Reference proteome</keyword>
<reference evidence="2" key="1">
    <citation type="journal article" date="2020" name="J Insects Food Feed">
        <title>The yellow mealworm (Tenebrio molitor) genome: a resource for the emerging insects as food and feed industry.</title>
        <authorList>
            <person name="Eriksson T."/>
            <person name="Andere A."/>
            <person name="Kelstrup H."/>
            <person name="Emery V."/>
            <person name="Picard C."/>
        </authorList>
    </citation>
    <scope>NUCLEOTIDE SEQUENCE</scope>
    <source>
        <strain evidence="2">Stoneville</strain>
        <tissue evidence="2">Whole head</tissue>
    </source>
</reference>
<dbReference type="AlphaFoldDB" id="A0A8J6HFD4"/>
<evidence type="ECO:0000313" key="3">
    <source>
        <dbReference type="Proteomes" id="UP000719412"/>
    </source>
</evidence>
<accession>A0A8J6HFD4</accession>
<sequence>MNSCARCAFGVRAPAGRRRQQAASPQHSTDAAVRLQDDPREGRGWQETLLRGLLLLLLLHGTRRWNFVASQDPNGSDSPFLLSRRGKNLQEFAEALVNARDNEISTVNRPTLAGTILLQSERLECGGGIGAATPSCTACLDLLPFDMLRHMPGHCANTQCRCFQ</sequence>
<name>A0A8J6HFD4_TENMO</name>
<evidence type="ECO:0000256" key="1">
    <source>
        <dbReference type="SAM" id="MobiDB-lite"/>
    </source>
</evidence>